<dbReference type="Gene3D" id="1.20.1260.60">
    <property type="entry name" value="Vacuolar protein sorting-associated protein Ist1"/>
    <property type="match status" value="1"/>
</dbReference>
<dbReference type="GO" id="GO:0015031">
    <property type="term" value="P:protein transport"/>
    <property type="evidence" value="ECO:0007669"/>
    <property type="project" value="InterPro"/>
</dbReference>
<dbReference type="Proteomes" id="UP000504603">
    <property type="component" value="Unplaced"/>
</dbReference>
<dbReference type="RefSeq" id="XP_022139373.1">
    <property type="nucleotide sequence ID" value="XM_022283681.1"/>
</dbReference>
<dbReference type="Pfam" id="PF03398">
    <property type="entry name" value="Ist1"/>
    <property type="match status" value="1"/>
</dbReference>
<feature type="region of interest" description="Disordered" evidence="2">
    <location>
        <begin position="256"/>
        <end position="387"/>
    </location>
</feature>
<sequence>MGRKLDALLGRNFRASKFRPLLNLALSRLAVLTNQRHVRRSQARSDALQLLQLGHHHRALLRVEQVIKEQNALDAYVLIEGYLNLLIERTDLLEQERECPEELKEAVSGLIFAASRCGDFPELQEIKSVLTTRFGKEFTARAVELRNNCGVDHSIMQKLSTRQPNLESRMNVLEAIASENNIVLQLDEHPLSNEEKFARNRRQNYQQEPKAEVGDNLQFSADVPSGSMQAKQKYKDVADAAQAAFESAAQAAAAARAAMELSRSQSQDPDDPSTPKPGSGSTNKRQEQKKSEVESKPKQEIEYQNRREEEEAGSKITAEVKNSMPASFSPSREDSEMEEQRAPNVETGLDMETETKPELTEETQKPSFGLNLEKKPMSVRTRRVRGF</sequence>
<dbReference type="KEGG" id="mcha:111010325"/>
<evidence type="ECO:0000313" key="4">
    <source>
        <dbReference type="RefSeq" id="XP_022139373.1"/>
    </source>
</evidence>
<dbReference type="AlphaFoldDB" id="A0A6J1CFG6"/>
<feature type="compositionally biased region" description="Basic and acidic residues" evidence="2">
    <location>
        <begin position="284"/>
        <end position="313"/>
    </location>
</feature>
<organism evidence="3 4">
    <name type="scientific">Momordica charantia</name>
    <name type="common">Bitter gourd</name>
    <name type="synonym">Balsam pear</name>
    <dbReference type="NCBI Taxonomy" id="3673"/>
    <lineage>
        <taxon>Eukaryota</taxon>
        <taxon>Viridiplantae</taxon>
        <taxon>Streptophyta</taxon>
        <taxon>Embryophyta</taxon>
        <taxon>Tracheophyta</taxon>
        <taxon>Spermatophyta</taxon>
        <taxon>Magnoliopsida</taxon>
        <taxon>eudicotyledons</taxon>
        <taxon>Gunneridae</taxon>
        <taxon>Pentapetalae</taxon>
        <taxon>rosids</taxon>
        <taxon>fabids</taxon>
        <taxon>Cucurbitales</taxon>
        <taxon>Cucurbitaceae</taxon>
        <taxon>Momordiceae</taxon>
        <taxon>Momordica</taxon>
    </lineage>
</organism>
<dbReference type="OrthoDB" id="29853at2759"/>
<dbReference type="InterPro" id="IPR005061">
    <property type="entry name" value="Ist1"/>
</dbReference>
<feature type="compositionally biased region" description="Basic and acidic residues" evidence="2">
    <location>
        <begin position="331"/>
        <end position="341"/>
    </location>
</feature>
<dbReference type="PANTHER" id="PTHR12161">
    <property type="entry name" value="IST1 FAMILY MEMBER"/>
    <property type="match status" value="1"/>
</dbReference>
<feature type="compositionally biased region" description="Basic and acidic residues" evidence="2">
    <location>
        <begin position="353"/>
        <end position="364"/>
    </location>
</feature>
<keyword evidence="3" id="KW-1185">Reference proteome</keyword>
<dbReference type="FunFam" id="1.20.1260.60:FF:000002">
    <property type="entry name" value="Vacuolar protein sorting-associated protein IST1"/>
    <property type="match status" value="1"/>
</dbReference>
<dbReference type="PANTHER" id="PTHR12161:SF16">
    <property type="entry name" value="REGULATOR OF VPS4 ACTIVITY IN THE MVB PATHWAY PROTEIN"/>
    <property type="match status" value="1"/>
</dbReference>
<evidence type="ECO:0000256" key="1">
    <source>
        <dbReference type="ARBA" id="ARBA00005536"/>
    </source>
</evidence>
<proteinExistence type="inferred from homology"/>
<protein>
    <submittedName>
        <fullName evidence="4">Uncharacterized protein LOC111010325</fullName>
    </submittedName>
</protein>
<reference evidence="4" key="1">
    <citation type="submission" date="2025-08" db="UniProtKB">
        <authorList>
            <consortium name="RefSeq"/>
        </authorList>
    </citation>
    <scope>IDENTIFICATION</scope>
    <source>
        <strain evidence="4">OHB3-1</strain>
    </source>
</reference>
<accession>A0A6J1CFG6</accession>
<dbReference type="GeneID" id="111010325"/>
<dbReference type="InterPro" id="IPR042277">
    <property type="entry name" value="IST1-like"/>
</dbReference>
<evidence type="ECO:0000313" key="3">
    <source>
        <dbReference type="Proteomes" id="UP000504603"/>
    </source>
</evidence>
<name>A0A6J1CFG6_MOMCH</name>
<comment type="similarity">
    <text evidence="1">Belongs to the IST1 family.</text>
</comment>
<gene>
    <name evidence="4" type="primary">LOC111010325</name>
</gene>
<feature type="region of interest" description="Disordered" evidence="2">
    <location>
        <begin position="201"/>
        <end position="224"/>
    </location>
</feature>
<evidence type="ECO:0000256" key="2">
    <source>
        <dbReference type="SAM" id="MobiDB-lite"/>
    </source>
</evidence>